<dbReference type="GO" id="GO:0006351">
    <property type="term" value="P:DNA-templated transcription"/>
    <property type="evidence" value="ECO:0007669"/>
    <property type="project" value="InterPro"/>
</dbReference>
<dbReference type="EMBL" id="CATQJL010000316">
    <property type="protein sequence ID" value="CAJ0607346.1"/>
    <property type="molecule type" value="Genomic_DNA"/>
</dbReference>
<dbReference type="InterPro" id="IPR046347">
    <property type="entry name" value="bZIP_sf"/>
</dbReference>
<dbReference type="InterPro" id="IPR031106">
    <property type="entry name" value="C/EBP"/>
</dbReference>
<feature type="region of interest" description="Disordered" evidence="2">
    <location>
        <begin position="1"/>
        <end position="23"/>
    </location>
</feature>
<evidence type="ECO:0000259" key="3">
    <source>
        <dbReference type="Pfam" id="PF07716"/>
    </source>
</evidence>
<dbReference type="Proteomes" id="UP001176961">
    <property type="component" value="Unassembled WGS sequence"/>
</dbReference>
<name>A0AA36HBM1_CYLNA</name>
<dbReference type="Pfam" id="PF07716">
    <property type="entry name" value="bZIP_2"/>
    <property type="match status" value="1"/>
</dbReference>
<evidence type="ECO:0000313" key="5">
    <source>
        <dbReference type="Proteomes" id="UP001176961"/>
    </source>
</evidence>
<accession>A0AA36HBM1</accession>
<gene>
    <name evidence="4" type="ORF">CYNAS_LOCUS19329</name>
</gene>
<dbReference type="PANTHER" id="PTHR23334">
    <property type="entry name" value="CCAAT/ENHANCER BINDING PROTEIN"/>
    <property type="match status" value="1"/>
</dbReference>
<protein>
    <recommendedName>
        <fullName evidence="3">BZIP domain-containing protein</fullName>
    </recommendedName>
</protein>
<dbReference type="GO" id="GO:0000981">
    <property type="term" value="F:DNA-binding transcription factor activity, RNA polymerase II-specific"/>
    <property type="evidence" value="ECO:0007669"/>
    <property type="project" value="TreeGrafter"/>
</dbReference>
<dbReference type="GO" id="GO:0000978">
    <property type="term" value="F:RNA polymerase II cis-regulatory region sequence-specific DNA binding"/>
    <property type="evidence" value="ECO:0007669"/>
    <property type="project" value="TreeGrafter"/>
</dbReference>
<sequence length="309" mass="35782">MTLHEPKVFSQSEEPHISQMDSRIPTDQAHMINGERPGVFHHEYDPSEELDTHTEMVAPNVDARIFERQDSLARAATLQECDRERDPEILNFLETTMNIEDYLEDITQATGVPSEEIDLDDYELQKCNILYRDDKMQPYDSYDPFAHDIGLHEHMVPLDYDPKPLTPAPTAPSSVENVVVKTEPAWGESGAAPSTSNALPAKRGRGQPREDVYTPTTTARKYRLKTPQERNNTSYKVKRQRNNDAVRKSRTKAKQLQALKEKQFEEAQNELTRLRAKLQHYEKAQEELNHLRKELRMANERLAKCRCRR</sequence>
<feature type="region of interest" description="Disordered" evidence="2">
    <location>
        <begin position="184"/>
        <end position="215"/>
    </location>
</feature>
<organism evidence="4 5">
    <name type="scientific">Cylicocyclus nassatus</name>
    <name type="common">Nematode worm</name>
    <dbReference type="NCBI Taxonomy" id="53992"/>
    <lineage>
        <taxon>Eukaryota</taxon>
        <taxon>Metazoa</taxon>
        <taxon>Ecdysozoa</taxon>
        <taxon>Nematoda</taxon>
        <taxon>Chromadorea</taxon>
        <taxon>Rhabditida</taxon>
        <taxon>Rhabditina</taxon>
        <taxon>Rhabditomorpha</taxon>
        <taxon>Strongyloidea</taxon>
        <taxon>Strongylidae</taxon>
        <taxon>Cylicocyclus</taxon>
    </lineage>
</organism>
<evidence type="ECO:0000256" key="1">
    <source>
        <dbReference type="SAM" id="Coils"/>
    </source>
</evidence>
<keyword evidence="1" id="KW-0175">Coiled coil</keyword>
<evidence type="ECO:0000256" key="2">
    <source>
        <dbReference type="SAM" id="MobiDB-lite"/>
    </source>
</evidence>
<feature type="domain" description="BZIP" evidence="3">
    <location>
        <begin position="234"/>
        <end position="283"/>
    </location>
</feature>
<dbReference type="PANTHER" id="PTHR23334:SF43">
    <property type="entry name" value="CCAAT_ENHANCER-BINDING PROTEIN HOMOLOG 1-RELATED"/>
    <property type="match status" value="1"/>
</dbReference>
<comment type="caution">
    <text evidence="4">The sequence shown here is derived from an EMBL/GenBank/DDBJ whole genome shotgun (WGS) entry which is preliminary data.</text>
</comment>
<feature type="coiled-coil region" evidence="1">
    <location>
        <begin position="250"/>
        <end position="308"/>
    </location>
</feature>
<dbReference type="Gene3D" id="1.20.5.170">
    <property type="match status" value="1"/>
</dbReference>
<dbReference type="InterPro" id="IPR004827">
    <property type="entry name" value="bZIP"/>
</dbReference>
<keyword evidence="5" id="KW-1185">Reference proteome</keyword>
<dbReference type="SUPFAM" id="SSF57959">
    <property type="entry name" value="Leucine zipper domain"/>
    <property type="match status" value="1"/>
</dbReference>
<proteinExistence type="predicted"/>
<feature type="region of interest" description="Disordered" evidence="2">
    <location>
        <begin position="227"/>
        <end position="249"/>
    </location>
</feature>
<evidence type="ECO:0000313" key="4">
    <source>
        <dbReference type="EMBL" id="CAJ0607346.1"/>
    </source>
</evidence>
<reference evidence="4" key="1">
    <citation type="submission" date="2023-07" db="EMBL/GenBank/DDBJ databases">
        <authorList>
            <consortium name="CYATHOMIX"/>
        </authorList>
    </citation>
    <scope>NUCLEOTIDE SEQUENCE</scope>
    <source>
        <strain evidence="4">N/A</strain>
    </source>
</reference>
<dbReference type="AlphaFoldDB" id="A0AA36HBM1"/>